<feature type="region of interest" description="Disordered" evidence="1">
    <location>
        <begin position="1"/>
        <end position="20"/>
    </location>
</feature>
<dbReference type="EMBL" id="UYRT01028790">
    <property type="protein sequence ID" value="VDK68361.1"/>
    <property type="molecule type" value="Genomic_DNA"/>
</dbReference>
<evidence type="ECO:0000313" key="2">
    <source>
        <dbReference type="EMBL" id="VDK68361.1"/>
    </source>
</evidence>
<gene>
    <name evidence="2" type="ORF">GPUH_LOCUS9120</name>
</gene>
<keyword evidence="3" id="KW-1185">Reference proteome</keyword>
<evidence type="ECO:0000313" key="3">
    <source>
        <dbReference type="Proteomes" id="UP000271098"/>
    </source>
</evidence>
<reference evidence="2 3" key="2">
    <citation type="submission" date="2018-11" db="EMBL/GenBank/DDBJ databases">
        <authorList>
            <consortium name="Pathogen Informatics"/>
        </authorList>
    </citation>
    <scope>NUCLEOTIDE SEQUENCE [LARGE SCALE GENOMIC DNA]</scope>
</reference>
<dbReference type="Proteomes" id="UP000271098">
    <property type="component" value="Unassembled WGS sequence"/>
</dbReference>
<reference evidence="4" key="1">
    <citation type="submission" date="2016-06" db="UniProtKB">
        <authorList>
            <consortium name="WormBaseParasite"/>
        </authorList>
    </citation>
    <scope>IDENTIFICATION</scope>
</reference>
<accession>A0A183DK75</accession>
<dbReference type="AlphaFoldDB" id="A0A183DK75"/>
<protein>
    <submittedName>
        <fullName evidence="4">BTB domain-containing protein</fullName>
    </submittedName>
</protein>
<proteinExistence type="predicted"/>
<name>A0A183DK75_9BILA</name>
<evidence type="ECO:0000313" key="4">
    <source>
        <dbReference type="WBParaSite" id="GPUH_0000912601-mRNA-1"/>
    </source>
</evidence>
<feature type="compositionally biased region" description="Polar residues" evidence="1">
    <location>
        <begin position="10"/>
        <end position="20"/>
    </location>
</feature>
<organism evidence="4">
    <name type="scientific">Gongylonema pulchrum</name>
    <dbReference type="NCBI Taxonomy" id="637853"/>
    <lineage>
        <taxon>Eukaryota</taxon>
        <taxon>Metazoa</taxon>
        <taxon>Ecdysozoa</taxon>
        <taxon>Nematoda</taxon>
        <taxon>Chromadorea</taxon>
        <taxon>Rhabditida</taxon>
        <taxon>Spirurina</taxon>
        <taxon>Spiruromorpha</taxon>
        <taxon>Spiruroidea</taxon>
        <taxon>Gongylonematidae</taxon>
        <taxon>Gongylonema</taxon>
    </lineage>
</organism>
<dbReference type="OrthoDB" id="5866012at2759"/>
<sequence>MISLAEKAMNSCSHEAQTSNSDIKQPFRLLVQGQLFVIDAAVISKLSPVFAKVIVTPDNATGSDHPVKEIVDESSSDISKFLDCCNDFDLINGQLFFCDIY</sequence>
<evidence type="ECO:0000256" key="1">
    <source>
        <dbReference type="SAM" id="MobiDB-lite"/>
    </source>
</evidence>
<dbReference type="WBParaSite" id="GPUH_0000912601-mRNA-1">
    <property type="protein sequence ID" value="GPUH_0000912601-mRNA-1"/>
    <property type="gene ID" value="GPUH_0000912601"/>
</dbReference>